<dbReference type="STRING" id="688246.Premu_2420"/>
<evidence type="ECO:0000313" key="2">
    <source>
        <dbReference type="Proteomes" id="UP000002772"/>
    </source>
</evidence>
<name>F8N9X7_9BACT</name>
<organism evidence="1 2">
    <name type="scientific">Hallella multisaccharivorax DSM 17128</name>
    <dbReference type="NCBI Taxonomy" id="688246"/>
    <lineage>
        <taxon>Bacteria</taxon>
        <taxon>Pseudomonadati</taxon>
        <taxon>Bacteroidota</taxon>
        <taxon>Bacteroidia</taxon>
        <taxon>Bacteroidales</taxon>
        <taxon>Prevotellaceae</taxon>
        <taxon>Hallella</taxon>
    </lineage>
</organism>
<dbReference type="HOGENOM" id="CLU_1169841_0_0_10"/>
<dbReference type="EMBL" id="GL945017">
    <property type="protein sequence ID" value="EGN57794.1"/>
    <property type="molecule type" value="Genomic_DNA"/>
</dbReference>
<gene>
    <name evidence="1" type="ORF">Premu_2420</name>
</gene>
<keyword evidence="2" id="KW-1185">Reference proteome</keyword>
<dbReference type="Gene3D" id="2.50.20.10">
    <property type="entry name" value="Lipoprotein localisation LolA/LolB/LppX"/>
    <property type="match status" value="1"/>
</dbReference>
<reference evidence="2" key="1">
    <citation type="journal article" date="2011" name="Stand. Genomic Sci.">
        <title>Non-contiguous finished genome sequence of the opportunistic oral pathogen Prevotella multisaccharivorax type strain (PPPA20).</title>
        <authorList>
            <person name="Pati A."/>
            <person name="Gronow S."/>
            <person name="Lu M."/>
            <person name="Lapidus A."/>
            <person name="Nolan M."/>
            <person name="Lucas S."/>
            <person name="Hammon N."/>
            <person name="Deshpande S."/>
            <person name="Cheng J.F."/>
            <person name="Tapia R."/>
            <person name="Han C."/>
            <person name="Goodwin L."/>
            <person name="Pitluck S."/>
            <person name="Liolios K."/>
            <person name="Pagani I."/>
            <person name="Mavromatis K."/>
            <person name="Mikhailova N."/>
            <person name="Huntemann M."/>
            <person name="Chen A."/>
            <person name="Palaniappan K."/>
            <person name="Land M."/>
            <person name="Hauser L."/>
            <person name="Detter J.C."/>
            <person name="Brambilla E.M."/>
            <person name="Rohde M."/>
            <person name="Goker M."/>
            <person name="Woyke T."/>
            <person name="Bristow J."/>
            <person name="Eisen J.A."/>
            <person name="Markowitz V."/>
            <person name="Hugenholtz P."/>
            <person name="Kyrpides N.C."/>
            <person name="Klenk H.P."/>
            <person name="Ivanova N."/>
        </authorList>
    </citation>
    <scope>NUCLEOTIDE SEQUENCE [LARGE SCALE GENOMIC DNA]</scope>
    <source>
        <strain evidence="2">DSM 17128</strain>
    </source>
</reference>
<dbReference type="AlphaFoldDB" id="F8N9X7"/>
<accession>F8N9X7</accession>
<protein>
    <submittedName>
        <fullName evidence="1">Uncharacterized protein</fullName>
    </submittedName>
</protein>
<sequence length="217" mass="24013">MLVSAQSVKELCEHNVEKLGGKVAIEQVKTLKVTQIGTSNGMNMPTTTVIMPGKAYYQKIRTGMGTFTTCAYGNKGWSNSTAQSSKTMDLPSKMVCSLIIDSKFYGPLCDYYINGSNSDVESIVNEGETTVDREKCFKLGVTYKSGYKATVYLSALDYMIRKVESPAGIFKYRNYEKAGQVMIPRYVEVTNNRGTITSVVSSVKINSKVKNDMFSRP</sequence>
<proteinExistence type="predicted"/>
<dbReference type="Proteomes" id="UP000002772">
    <property type="component" value="Unassembled WGS sequence"/>
</dbReference>
<evidence type="ECO:0000313" key="1">
    <source>
        <dbReference type="EMBL" id="EGN57794.1"/>
    </source>
</evidence>